<keyword evidence="2" id="KW-1133">Transmembrane helix</keyword>
<dbReference type="GO" id="GO:0004553">
    <property type="term" value="F:hydrolase activity, hydrolyzing O-glycosyl compounds"/>
    <property type="evidence" value="ECO:0007669"/>
    <property type="project" value="InterPro"/>
</dbReference>
<dbReference type="eggNOG" id="COG1361">
    <property type="taxonomic scope" value="Bacteria"/>
</dbReference>
<dbReference type="InterPro" id="IPR014756">
    <property type="entry name" value="Ig_E-set"/>
</dbReference>
<gene>
    <name evidence="4" type="ordered locus">KSE_64930</name>
</gene>
<organism evidence="4 5">
    <name type="scientific">Kitasatospora setae (strain ATCC 33774 / DSM 43861 / JCM 3304 / KCC A-0304 / NBRC 14216 / KM-6054)</name>
    <name type="common">Streptomyces setae</name>
    <dbReference type="NCBI Taxonomy" id="452652"/>
    <lineage>
        <taxon>Bacteria</taxon>
        <taxon>Bacillati</taxon>
        <taxon>Actinomycetota</taxon>
        <taxon>Actinomycetes</taxon>
        <taxon>Kitasatosporales</taxon>
        <taxon>Streptomycetaceae</taxon>
        <taxon>Kitasatospora</taxon>
    </lineage>
</organism>
<dbReference type="EMBL" id="AP010968">
    <property type="protein sequence ID" value="BAJ32253.1"/>
    <property type="molecule type" value="Genomic_DNA"/>
</dbReference>
<feature type="domain" description="IPT/TIG" evidence="3">
    <location>
        <begin position="119"/>
        <end position="201"/>
    </location>
</feature>
<evidence type="ECO:0000313" key="4">
    <source>
        <dbReference type="EMBL" id="BAJ32253.1"/>
    </source>
</evidence>
<dbReference type="AlphaFoldDB" id="E4N269"/>
<accession>E4N269</accession>
<dbReference type="Pfam" id="PF01833">
    <property type="entry name" value="TIG"/>
    <property type="match status" value="1"/>
</dbReference>
<dbReference type="SUPFAM" id="SSF81296">
    <property type="entry name" value="E set domains"/>
    <property type="match status" value="1"/>
</dbReference>
<dbReference type="STRING" id="452652.KSE_64930"/>
<feature type="transmembrane region" description="Helical" evidence="2">
    <location>
        <begin position="353"/>
        <end position="375"/>
    </location>
</feature>
<dbReference type="InterPro" id="IPR057687">
    <property type="entry name" value="DUF7927"/>
</dbReference>
<keyword evidence="5" id="KW-1185">Reference proteome</keyword>
<sequence>MTGPAAPVPADAPYTVLVHIPNNEPSQLSHVGRVEITLSGAAATVTSAQSSSPFWTCDFSAGTSGSCQDKEKSAHDTVLTLTVLPTTGGTVTINTTSFHPVGHRVGPDDILKTTVLTPPPAPTGLAPDHGPSAGGGRVTITGRHLTGATAVDFGGVAATAFTVDSDTRITATVPAGKATGKAEVTVTTAGGTGSPGQYTYDVPTPGGYTFAKSAAPASGSTVRVGDRVTYTVTVRQHGDGAVTGARVVDDLSGVLDDAVLGADVAAGSGTVAVRNGKLTWNGDLPVGGSTTITYSVTVKNGGDRRLSGAVSAPDDARGTCDDGKSCATEHTVRGASAPSEVPRPSDELADTGATVLGTTAAGGALLALGGLSLALGRRLGQRPRA</sequence>
<dbReference type="InterPro" id="IPR002909">
    <property type="entry name" value="IPT_dom"/>
</dbReference>
<dbReference type="HOGENOM" id="CLU_717244_0_0_11"/>
<evidence type="ECO:0000256" key="1">
    <source>
        <dbReference type="ARBA" id="ARBA00023326"/>
    </source>
</evidence>
<dbReference type="InterPro" id="IPR047589">
    <property type="entry name" value="DUF11_rpt"/>
</dbReference>
<reference evidence="4 5" key="1">
    <citation type="journal article" date="2010" name="DNA Res.">
        <title>Genome sequence of Kitasatospora setae NBRC 14216T: an evolutionary snapshot of the family Streptomycetaceae.</title>
        <authorList>
            <person name="Ichikawa N."/>
            <person name="Oguchi A."/>
            <person name="Ikeda H."/>
            <person name="Ishikawa J."/>
            <person name="Kitani S."/>
            <person name="Watanabe Y."/>
            <person name="Nakamura S."/>
            <person name="Katano Y."/>
            <person name="Kishi E."/>
            <person name="Sasagawa M."/>
            <person name="Ankai A."/>
            <person name="Fukui S."/>
            <person name="Hashimoto Y."/>
            <person name="Kamata S."/>
            <person name="Otoguro M."/>
            <person name="Tanikawa S."/>
            <person name="Nihira T."/>
            <person name="Horinouchi S."/>
            <person name="Ohnishi Y."/>
            <person name="Hayakawa M."/>
            <person name="Kuzuyama T."/>
            <person name="Arisawa A."/>
            <person name="Nomoto F."/>
            <person name="Miura H."/>
            <person name="Takahashi Y."/>
            <person name="Fujita N."/>
        </authorList>
    </citation>
    <scope>NUCLEOTIDE SEQUENCE [LARGE SCALE GENOMIC DNA]</scope>
    <source>
        <strain evidence="5">ATCC 33774 / DSM 43861 / JCM 3304 / KCC A-0304 / NBRC 14216 / KM-6054</strain>
    </source>
</reference>
<evidence type="ECO:0000256" key="2">
    <source>
        <dbReference type="SAM" id="Phobius"/>
    </source>
</evidence>
<dbReference type="InterPro" id="IPR012291">
    <property type="entry name" value="CBM2_carb-bd_dom_sf"/>
</dbReference>
<evidence type="ECO:0000259" key="3">
    <source>
        <dbReference type="SMART" id="SM00429"/>
    </source>
</evidence>
<keyword evidence="2" id="KW-0812">Transmembrane</keyword>
<dbReference type="Gene3D" id="2.60.40.10">
    <property type="entry name" value="Immunoglobulins"/>
    <property type="match status" value="1"/>
</dbReference>
<dbReference type="Proteomes" id="UP000007076">
    <property type="component" value="Chromosome"/>
</dbReference>
<keyword evidence="1" id="KW-0119">Carbohydrate metabolism</keyword>
<dbReference type="PATRIC" id="fig|452652.3.peg.6517"/>
<dbReference type="Pfam" id="PF25549">
    <property type="entry name" value="DUF7927"/>
    <property type="match status" value="1"/>
</dbReference>
<dbReference type="SMART" id="SM00429">
    <property type="entry name" value="IPT"/>
    <property type="match status" value="1"/>
</dbReference>
<dbReference type="InterPro" id="IPR013783">
    <property type="entry name" value="Ig-like_fold"/>
</dbReference>
<proteinExistence type="predicted"/>
<protein>
    <recommendedName>
        <fullName evidence="3">IPT/TIG domain-containing protein</fullName>
    </recommendedName>
</protein>
<dbReference type="KEGG" id="ksk:KSE_64930"/>
<dbReference type="GO" id="GO:0000272">
    <property type="term" value="P:polysaccharide catabolic process"/>
    <property type="evidence" value="ECO:0007669"/>
    <property type="project" value="UniProtKB-KW"/>
</dbReference>
<keyword evidence="1" id="KW-0624">Polysaccharide degradation</keyword>
<name>E4N269_KITSK</name>
<dbReference type="GO" id="GO:0030247">
    <property type="term" value="F:polysaccharide binding"/>
    <property type="evidence" value="ECO:0007669"/>
    <property type="project" value="InterPro"/>
</dbReference>
<dbReference type="eggNOG" id="COG3391">
    <property type="taxonomic scope" value="Bacteria"/>
</dbReference>
<keyword evidence="2" id="KW-0472">Membrane</keyword>
<dbReference type="NCBIfam" id="TIGR01451">
    <property type="entry name" value="B_ant_repeat"/>
    <property type="match status" value="1"/>
</dbReference>
<dbReference type="Gene3D" id="2.60.40.290">
    <property type="match status" value="1"/>
</dbReference>
<evidence type="ECO:0000313" key="5">
    <source>
        <dbReference type="Proteomes" id="UP000007076"/>
    </source>
</evidence>